<evidence type="ECO:0000256" key="4">
    <source>
        <dbReference type="ARBA" id="ARBA00034521"/>
    </source>
</evidence>
<dbReference type="PANTHER" id="PTHR43675:SF8">
    <property type="entry name" value="ARSENITE METHYLTRANSFERASE"/>
    <property type="match status" value="1"/>
</dbReference>
<comment type="catalytic activity">
    <reaction evidence="8">
        <text>arsenic triglutathione + 3 [thioredoxin]-dithiol + 3 S-adenosyl-L-methionine = trimethylarsine + 3 [thioredoxin]-disulfide + 3 glutathione + 3 S-adenosyl-L-homocysteine + 3 H(+)</text>
        <dbReference type="Rhea" id="RHEA:69432"/>
        <dbReference type="Rhea" id="RHEA-COMP:10698"/>
        <dbReference type="Rhea" id="RHEA-COMP:10700"/>
        <dbReference type="ChEBI" id="CHEBI:15378"/>
        <dbReference type="ChEBI" id="CHEBI:27130"/>
        <dbReference type="ChEBI" id="CHEBI:29950"/>
        <dbReference type="ChEBI" id="CHEBI:50058"/>
        <dbReference type="ChEBI" id="CHEBI:57856"/>
        <dbReference type="ChEBI" id="CHEBI:57925"/>
        <dbReference type="ChEBI" id="CHEBI:59789"/>
        <dbReference type="ChEBI" id="CHEBI:183640"/>
        <dbReference type="EC" id="2.1.1.137"/>
    </reaction>
</comment>
<protein>
    <recommendedName>
        <fullName evidence="5">Arsenite methyltransferase</fullName>
        <ecNumber evidence="4">2.1.1.137</ecNumber>
    </recommendedName>
</protein>
<dbReference type="InterPro" id="IPR029063">
    <property type="entry name" value="SAM-dependent_MTases_sf"/>
</dbReference>
<name>A0ABW5D624_9BACT</name>
<dbReference type="RefSeq" id="WP_386818048.1">
    <property type="nucleotide sequence ID" value="NZ_JBHUIT010000002.1"/>
</dbReference>
<comment type="similarity">
    <text evidence="3">Belongs to the methyltransferase superfamily. Arsenite methyltransferase family.</text>
</comment>
<evidence type="ECO:0000256" key="3">
    <source>
        <dbReference type="ARBA" id="ARBA00034487"/>
    </source>
</evidence>
<dbReference type="InterPro" id="IPR026669">
    <property type="entry name" value="Arsenite_MeTrfase-like"/>
</dbReference>
<feature type="domain" description="Methyltransferase" evidence="9">
    <location>
        <begin position="62"/>
        <end position="251"/>
    </location>
</feature>
<comment type="caution">
    <text evidence="10">The sequence shown here is derived from an EMBL/GenBank/DDBJ whole genome shotgun (WGS) entry which is preliminary data.</text>
</comment>
<accession>A0ABW5D624</accession>
<dbReference type="SUPFAM" id="SSF53335">
    <property type="entry name" value="S-adenosyl-L-methionine-dependent methyltransferases"/>
    <property type="match status" value="1"/>
</dbReference>
<dbReference type="Gene3D" id="3.40.50.150">
    <property type="entry name" value="Vaccinia Virus protein VP39"/>
    <property type="match status" value="2"/>
</dbReference>
<gene>
    <name evidence="10" type="ORF">ACFSSA_01760</name>
</gene>
<dbReference type="CDD" id="cd02440">
    <property type="entry name" value="AdoMet_MTases"/>
    <property type="match status" value="1"/>
</dbReference>
<organism evidence="10 11">
    <name type="scientific">Luteolibacter algae</name>
    <dbReference type="NCBI Taxonomy" id="454151"/>
    <lineage>
        <taxon>Bacteria</taxon>
        <taxon>Pseudomonadati</taxon>
        <taxon>Verrucomicrobiota</taxon>
        <taxon>Verrucomicrobiia</taxon>
        <taxon>Verrucomicrobiales</taxon>
        <taxon>Verrucomicrobiaceae</taxon>
        <taxon>Luteolibacter</taxon>
    </lineage>
</organism>
<dbReference type="GO" id="GO:0032259">
    <property type="term" value="P:methylation"/>
    <property type="evidence" value="ECO:0007669"/>
    <property type="project" value="UniProtKB-KW"/>
</dbReference>
<evidence type="ECO:0000256" key="2">
    <source>
        <dbReference type="ARBA" id="ARBA00022691"/>
    </source>
</evidence>
<dbReference type="PANTHER" id="PTHR43675">
    <property type="entry name" value="ARSENITE METHYLTRANSFERASE"/>
    <property type="match status" value="1"/>
</dbReference>
<keyword evidence="2" id="KW-0949">S-adenosyl-L-methionine</keyword>
<dbReference type="EMBL" id="JBHUIT010000002">
    <property type="protein sequence ID" value="MFD2255389.1"/>
    <property type="molecule type" value="Genomic_DNA"/>
</dbReference>
<evidence type="ECO:0000313" key="11">
    <source>
        <dbReference type="Proteomes" id="UP001597375"/>
    </source>
</evidence>
<evidence type="ECO:0000256" key="5">
    <source>
        <dbReference type="ARBA" id="ARBA00034545"/>
    </source>
</evidence>
<comment type="catalytic activity">
    <reaction evidence="6">
        <text>arsenic triglutathione + [thioredoxin]-dithiol + S-adenosyl-L-methionine + 2 H2O = methylarsonous acid + [thioredoxin]-disulfide + 3 glutathione + S-adenosyl-L-homocysteine + H(+)</text>
        <dbReference type="Rhea" id="RHEA:69460"/>
        <dbReference type="Rhea" id="RHEA-COMP:10698"/>
        <dbReference type="Rhea" id="RHEA-COMP:10700"/>
        <dbReference type="ChEBI" id="CHEBI:15377"/>
        <dbReference type="ChEBI" id="CHEBI:15378"/>
        <dbReference type="ChEBI" id="CHEBI:17826"/>
        <dbReference type="ChEBI" id="CHEBI:29950"/>
        <dbReference type="ChEBI" id="CHEBI:50058"/>
        <dbReference type="ChEBI" id="CHEBI:57856"/>
        <dbReference type="ChEBI" id="CHEBI:57925"/>
        <dbReference type="ChEBI" id="CHEBI:59789"/>
        <dbReference type="ChEBI" id="CHEBI:183640"/>
        <dbReference type="EC" id="2.1.1.137"/>
    </reaction>
</comment>
<comment type="catalytic activity">
    <reaction evidence="7">
        <text>arsenic triglutathione + 2 [thioredoxin]-dithiol + 2 S-adenosyl-L-methionine + H2O = dimethylarsinous acid + 2 [thioredoxin]-disulfide + 3 glutathione + 2 S-adenosyl-L-homocysteine + 2 H(+)</text>
        <dbReference type="Rhea" id="RHEA:69464"/>
        <dbReference type="Rhea" id="RHEA-COMP:10698"/>
        <dbReference type="Rhea" id="RHEA-COMP:10700"/>
        <dbReference type="ChEBI" id="CHEBI:15377"/>
        <dbReference type="ChEBI" id="CHEBI:15378"/>
        <dbReference type="ChEBI" id="CHEBI:23808"/>
        <dbReference type="ChEBI" id="CHEBI:29950"/>
        <dbReference type="ChEBI" id="CHEBI:50058"/>
        <dbReference type="ChEBI" id="CHEBI:57856"/>
        <dbReference type="ChEBI" id="CHEBI:57925"/>
        <dbReference type="ChEBI" id="CHEBI:59789"/>
        <dbReference type="ChEBI" id="CHEBI:183640"/>
        <dbReference type="EC" id="2.1.1.137"/>
    </reaction>
</comment>
<evidence type="ECO:0000256" key="6">
    <source>
        <dbReference type="ARBA" id="ARBA00047941"/>
    </source>
</evidence>
<keyword evidence="11" id="KW-1185">Reference proteome</keyword>
<dbReference type="EC" id="2.1.1.137" evidence="4"/>
<dbReference type="GO" id="GO:0008168">
    <property type="term" value="F:methyltransferase activity"/>
    <property type="evidence" value="ECO:0007669"/>
    <property type="project" value="UniProtKB-KW"/>
</dbReference>
<evidence type="ECO:0000259" key="9">
    <source>
        <dbReference type="Pfam" id="PF13847"/>
    </source>
</evidence>
<evidence type="ECO:0000313" key="10">
    <source>
        <dbReference type="EMBL" id="MFD2255389.1"/>
    </source>
</evidence>
<reference evidence="11" key="1">
    <citation type="journal article" date="2019" name="Int. J. Syst. Evol. Microbiol.">
        <title>The Global Catalogue of Microorganisms (GCM) 10K type strain sequencing project: providing services to taxonomists for standard genome sequencing and annotation.</title>
        <authorList>
            <consortium name="The Broad Institute Genomics Platform"/>
            <consortium name="The Broad Institute Genome Sequencing Center for Infectious Disease"/>
            <person name="Wu L."/>
            <person name="Ma J."/>
        </authorList>
    </citation>
    <scope>NUCLEOTIDE SEQUENCE [LARGE SCALE GENOMIC DNA]</scope>
    <source>
        <strain evidence="11">CGMCC 4.7106</strain>
    </source>
</reference>
<dbReference type="Pfam" id="PF13847">
    <property type="entry name" value="Methyltransf_31"/>
    <property type="match status" value="1"/>
</dbReference>
<evidence type="ECO:0000256" key="1">
    <source>
        <dbReference type="ARBA" id="ARBA00022679"/>
    </source>
</evidence>
<dbReference type="InterPro" id="IPR025714">
    <property type="entry name" value="Methyltranfer_dom"/>
</dbReference>
<proteinExistence type="inferred from homology"/>
<sequence>MSSKSSLASAESATRARYSAAAIASEAALCCPVDYDPQYLKAIPSEVIEKDYGCGDPSKHLNPGETVLDLGSGTGKICFIASQVVGPEGKVIGVDMTDDMLEVARRNAPIVAGNIGHSNVEFRKGRIQDLGLDLELLDEELRKNPIADANAYIAADGIAARLRDAKPLIASDSIDVVVSNCVLNLVETRLKKQLFEEIFRVLKNGGRAVISDIVSDEEIPLHLQDDPYLWSGCISGAYTEEGFLKAFADAGFYGIEILKRDDAPWQTVEGIEFRSVTVQAWKGKQGPCFERNQAVIYNGPFLKILDDDGHAMERGKRYAVCDKTFQLYQRLPYKSHFSFIEPLTGIPPEEAKPFDCQAGRERHPKETKGQDCRATTAAANCVTGGDGAACC</sequence>
<evidence type="ECO:0000256" key="8">
    <source>
        <dbReference type="ARBA" id="ARBA00048428"/>
    </source>
</evidence>
<dbReference type="Proteomes" id="UP001597375">
    <property type="component" value="Unassembled WGS sequence"/>
</dbReference>
<keyword evidence="1" id="KW-0808">Transferase</keyword>
<keyword evidence="10" id="KW-0489">Methyltransferase</keyword>
<evidence type="ECO:0000256" key="7">
    <source>
        <dbReference type="ARBA" id="ARBA00047943"/>
    </source>
</evidence>